<evidence type="ECO:0000256" key="13">
    <source>
        <dbReference type="SAM" id="Phobius"/>
    </source>
</evidence>
<keyword evidence="10 13" id="KW-0472">Membrane</keyword>
<dbReference type="CDD" id="cd00082">
    <property type="entry name" value="HisKA"/>
    <property type="match status" value="1"/>
</dbReference>
<dbReference type="PROSITE" id="PS50110">
    <property type="entry name" value="RESPONSE_REGULATORY"/>
    <property type="match status" value="1"/>
</dbReference>
<dbReference type="AlphaFoldDB" id="A0A120MZH0"/>
<dbReference type="Gene3D" id="3.30.565.10">
    <property type="entry name" value="Histidine kinase-like ATPase, C-terminal domain"/>
    <property type="match status" value="1"/>
</dbReference>
<evidence type="ECO:0000256" key="5">
    <source>
        <dbReference type="ARBA" id="ARBA00022553"/>
    </source>
</evidence>
<dbReference type="SUPFAM" id="SSF47384">
    <property type="entry name" value="Homodimeric domain of signal transducing histidine kinase"/>
    <property type="match status" value="1"/>
</dbReference>
<dbReference type="Pfam" id="PF00672">
    <property type="entry name" value="HAMP"/>
    <property type="match status" value="1"/>
</dbReference>
<evidence type="ECO:0000259" key="15">
    <source>
        <dbReference type="PROSITE" id="PS50110"/>
    </source>
</evidence>
<feature type="domain" description="Response regulatory" evidence="15">
    <location>
        <begin position="609"/>
        <end position="723"/>
    </location>
</feature>
<name>A0A120MZH0_HALHR</name>
<feature type="domain" description="Histidine kinase" evidence="14">
    <location>
        <begin position="299"/>
        <end position="518"/>
    </location>
</feature>
<keyword evidence="18" id="KW-1185">Reference proteome</keyword>
<proteinExistence type="predicted"/>
<reference evidence="17" key="1">
    <citation type="submission" date="2016-02" db="EMBL/GenBank/DDBJ databases">
        <title>Halorhodospira halochloris DSM-1059 complete genome, version 2.</title>
        <authorList>
            <person name="Tsukatani Y."/>
        </authorList>
    </citation>
    <scope>NUCLEOTIDE SEQUENCE</scope>
    <source>
        <strain evidence="17">DSM 1059</strain>
    </source>
</reference>
<keyword evidence="9 13" id="KW-1133">Transmembrane helix</keyword>
<accession>A0A120MZH0</accession>
<dbReference type="SMART" id="SM00448">
    <property type="entry name" value="REC"/>
    <property type="match status" value="1"/>
</dbReference>
<dbReference type="SUPFAM" id="SSF52172">
    <property type="entry name" value="CheY-like"/>
    <property type="match status" value="1"/>
</dbReference>
<gene>
    <name evidence="17" type="ORF">HH1059_02900</name>
</gene>
<dbReference type="Gene3D" id="1.10.287.130">
    <property type="match status" value="1"/>
</dbReference>
<dbReference type="SUPFAM" id="SSF55874">
    <property type="entry name" value="ATPase domain of HSP90 chaperone/DNA topoisomerase II/histidine kinase"/>
    <property type="match status" value="1"/>
</dbReference>
<organism evidence="17 18">
    <name type="scientific">Halorhodospira halochloris</name>
    <name type="common">Ectothiorhodospira halochloris</name>
    <dbReference type="NCBI Taxonomy" id="1052"/>
    <lineage>
        <taxon>Bacteria</taxon>
        <taxon>Pseudomonadati</taxon>
        <taxon>Pseudomonadota</taxon>
        <taxon>Gammaproteobacteria</taxon>
        <taxon>Chromatiales</taxon>
        <taxon>Ectothiorhodospiraceae</taxon>
        <taxon>Halorhodospira</taxon>
    </lineage>
</organism>
<dbReference type="PRINTS" id="PR00344">
    <property type="entry name" value="BCTRLSENSOR"/>
</dbReference>
<evidence type="ECO:0000256" key="1">
    <source>
        <dbReference type="ARBA" id="ARBA00000085"/>
    </source>
</evidence>
<evidence type="ECO:0000256" key="8">
    <source>
        <dbReference type="ARBA" id="ARBA00022777"/>
    </source>
</evidence>
<keyword evidence="5 11" id="KW-0597">Phosphoprotein</keyword>
<protein>
    <recommendedName>
        <fullName evidence="3">histidine kinase</fullName>
        <ecNumber evidence="3">2.7.13.3</ecNumber>
    </recommendedName>
</protein>
<dbReference type="GO" id="GO:0000155">
    <property type="term" value="F:phosphorelay sensor kinase activity"/>
    <property type="evidence" value="ECO:0007669"/>
    <property type="project" value="InterPro"/>
</dbReference>
<evidence type="ECO:0000256" key="12">
    <source>
        <dbReference type="SAM" id="MobiDB-lite"/>
    </source>
</evidence>
<dbReference type="PROSITE" id="PS50885">
    <property type="entry name" value="HAMP"/>
    <property type="match status" value="1"/>
</dbReference>
<dbReference type="SMART" id="SM00388">
    <property type="entry name" value="HisKA"/>
    <property type="match status" value="1"/>
</dbReference>
<dbReference type="EC" id="2.7.13.3" evidence="3"/>
<dbReference type="InterPro" id="IPR036890">
    <property type="entry name" value="HATPase_C_sf"/>
</dbReference>
<evidence type="ECO:0000256" key="7">
    <source>
        <dbReference type="ARBA" id="ARBA00022692"/>
    </source>
</evidence>
<dbReference type="PANTHER" id="PTHR43047">
    <property type="entry name" value="TWO-COMPONENT HISTIDINE PROTEIN KINASE"/>
    <property type="match status" value="1"/>
</dbReference>
<dbReference type="GO" id="GO:0009927">
    <property type="term" value="F:histidine phosphotransfer kinase activity"/>
    <property type="evidence" value="ECO:0007669"/>
    <property type="project" value="TreeGrafter"/>
</dbReference>
<dbReference type="SMART" id="SM00387">
    <property type="entry name" value="HATPase_c"/>
    <property type="match status" value="1"/>
</dbReference>
<dbReference type="KEGG" id="hhk:HH1059_02900"/>
<evidence type="ECO:0000313" key="17">
    <source>
        <dbReference type="EMBL" id="BAU56968.1"/>
    </source>
</evidence>
<feature type="modified residue" description="4-aspartylphosphate" evidence="11">
    <location>
        <position position="659"/>
    </location>
</feature>
<comment type="subcellular location">
    <subcellularLocation>
        <location evidence="2">Cell membrane</location>
        <topology evidence="2">Multi-pass membrane protein</topology>
    </subcellularLocation>
</comment>
<dbReference type="PANTHER" id="PTHR43047:SF72">
    <property type="entry name" value="OSMOSENSING HISTIDINE PROTEIN KINASE SLN1"/>
    <property type="match status" value="1"/>
</dbReference>
<dbReference type="Gene3D" id="3.40.50.2300">
    <property type="match status" value="1"/>
</dbReference>
<dbReference type="Pfam" id="PF02518">
    <property type="entry name" value="HATPase_c"/>
    <property type="match status" value="1"/>
</dbReference>
<keyword evidence="4" id="KW-1003">Cell membrane</keyword>
<dbReference type="Gene3D" id="3.30.450.20">
    <property type="entry name" value="PAS domain"/>
    <property type="match status" value="1"/>
</dbReference>
<dbReference type="Proteomes" id="UP000218890">
    <property type="component" value="Chromosome"/>
</dbReference>
<evidence type="ECO:0000259" key="16">
    <source>
        <dbReference type="PROSITE" id="PS50885"/>
    </source>
</evidence>
<evidence type="ECO:0000256" key="3">
    <source>
        <dbReference type="ARBA" id="ARBA00012438"/>
    </source>
</evidence>
<dbReference type="PROSITE" id="PS50109">
    <property type="entry name" value="HIS_KIN"/>
    <property type="match status" value="1"/>
</dbReference>
<dbReference type="OrthoDB" id="9810730at2"/>
<evidence type="ECO:0000256" key="6">
    <source>
        <dbReference type="ARBA" id="ARBA00022679"/>
    </source>
</evidence>
<evidence type="ECO:0000256" key="4">
    <source>
        <dbReference type="ARBA" id="ARBA00022475"/>
    </source>
</evidence>
<dbReference type="GO" id="GO:0005886">
    <property type="term" value="C:plasma membrane"/>
    <property type="evidence" value="ECO:0007669"/>
    <property type="project" value="UniProtKB-SubCell"/>
</dbReference>
<evidence type="ECO:0000256" key="11">
    <source>
        <dbReference type="PROSITE-ProRule" id="PRU00169"/>
    </source>
</evidence>
<evidence type="ECO:0000256" key="9">
    <source>
        <dbReference type="ARBA" id="ARBA00022989"/>
    </source>
</evidence>
<dbReference type="Pfam" id="PF00512">
    <property type="entry name" value="HisKA"/>
    <property type="match status" value="1"/>
</dbReference>
<dbReference type="InterPro" id="IPR003661">
    <property type="entry name" value="HisK_dim/P_dom"/>
</dbReference>
<dbReference type="InterPro" id="IPR011006">
    <property type="entry name" value="CheY-like_superfamily"/>
</dbReference>
<sequence length="723" mass="79330">MHFLLAKLRLFSVRKRLLTLVVLLPLGLLTAGLITTLDARNQALEERKDAARYVVESAVSMIKSYAERAAEGEITVDKAQKRAAQAVESMRYSLHEDGSREYLWINNHEPRIIVHPIMPDLDGEYVGDFQDRSGRYLFVDFVEIINRQGSGFYSYEWPLPGDPEGREAEKVSYVKGIDDWDWIVGSGVYIERVNQAAWELATRFAIMSGALTALFLLGAMIIACSITRPLRGAEQGVMEMANDLTTSRRLNASGNDEIATLERGINELIVALRQSTFETEQARRKAEEANQAKSEFLSIMSHELRTPLNAMLGFAQLLERDGEIPSEQRRDYACHILSAGYHLRELLGDVLDFTALENGGLTLRSESLTIDSVYRETATMLRPFAVERGVELHFAPPDRPYALLYGDPVRIKQVLSNIISNGIKYNNRGGTVTLRCSISGDEAHFEIADDGYGIRPEMQGRIFLAFDRADQQNGKVPGTGVGLSLSKQLAEMMGGNLELVASKAGQGSTFRLHLPLATGADYADLDTSCTAQSDPDIKPLTAPTDLTPSTSCKSCDDGKSSSPQTEPAASWPGDNPAEATGDEAPGGSTCDALEPELLDSVNAGTRPLRVLHIEDQELNRLLVRGLLAKNPQISLREADTGAGGLAALREEKPDLVLLDLHLGDCHGTEILWAIRQDPQLADIRTIAVTADTRSIDLAAAKEFDAIISKPLQLSDLEQQLPSL</sequence>
<dbReference type="InterPro" id="IPR036097">
    <property type="entry name" value="HisK_dim/P_sf"/>
</dbReference>
<dbReference type="InterPro" id="IPR005467">
    <property type="entry name" value="His_kinase_dom"/>
</dbReference>
<dbReference type="Pfam" id="PF08269">
    <property type="entry name" value="dCache_2"/>
    <property type="match status" value="1"/>
</dbReference>
<evidence type="ECO:0000256" key="2">
    <source>
        <dbReference type="ARBA" id="ARBA00004651"/>
    </source>
</evidence>
<dbReference type="RefSeq" id="WP_096407476.1">
    <property type="nucleotide sequence ID" value="NZ_AP017372.2"/>
</dbReference>
<dbReference type="Gene3D" id="6.10.340.10">
    <property type="match status" value="1"/>
</dbReference>
<dbReference type="EMBL" id="AP017372">
    <property type="protein sequence ID" value="BAU56968.1"/>
    <property type="molecule type" value="Genomic_DNA"/>
</dbReference>
<evidence type="ECO:0000259" key="14">
    <source>
        <dbReference type="PROSITE" id="PS50109"/>
    </source>
</evidence>
<evidence type="ECO:0000313" key="18">
    <source>
        <dbReference type="Proteomes" id="UP000218890"/>
    </source>
</evidence>
<dbReference type="InterPro" id="IPR003660">
    <property type="entry name" value="HAMP_dom"/>
</dbReference>
<dbReference type="SMART" id="SM01049">
    <property type="entry name" value="Cache_2"/>
    <property type="match status" value="1"/>
</dbReference>
<feature type="region of interest" description="Disordered" evidence="12">
    <location>
        <begin position="531"/>
        <end position="593"/>
    </location>
</feature>
<dbReference type="InterPro" id="IPR001789">
    <property type="entry name" value="Sig_transdc_resp-reg_receiver"/>
</dbReference>
<dbReference type="InterPro" id="IPR004010">
    <property type="entry name" value="Double_Cache_2"/>
</dbReference>
<keyword evidence="8 17" id="KW-0418">Kinase</keyword>
<dbReference type="Pfam" id="PF00072">
    <property type="entry name" value="Response_reg"/>
    <property type="match status" value="1"/>
</dbReference>
<dbReference type="InterPro" id="IPR004358">
    <property type="entry name" value="Sig_transdc_His_kin-like_C"/>
</dbReference>
<dbReference type="InterPro" id="IPR033480">
    <property type="entry name" value="sCache_2"/>
</dbReference>
<feature type="transmembrane region" description="Helical" evidence="13">
    <location>
        <begin position="204"/>
        <end position="226"/>
    </location>
</feature>
<dbReference type="InterPro" id="IPR003594">
    <property type="entry name" value="HATPase_dom"/>
</dbReference>
<keyword evidence="7 13" id="KW-0812">Transmembrane</keyword>
<dbReference type="CDD" id="cd06225">
    <property type="entry name" value="HAMP"/>
    <property type="match status" value="1"/>
</dbReference>
<feature type="domain" description="HAMP" evidence="16">
    <location>
        <begin position="224"/>
        <end position="277"/>
    </location>
</feature>
<keyword evidence="6" id="KW-0808">Transferase</keyword>
<evidence type="ECO:0000256" key="10">
    <source>
        <dbReference type="ARBA" id="ARBA00023136"/>
    </source>
</evidence>
<comment type="catalytic activity">
    <reaction evidence="1">
        <text>ATP + protein L-histidine = ADP + protein N-phospho-L-histidine.</text>
        <dbReference type="EC" id="2.7.13.3"/>
    </reaction>
</comment>